<keyword evidence="4 13" id="KW-0812">Transmembrane</keyword>
<feature type="transmembrane region" description="Helical" evidence="13">
    <location>
        <begin position="394"/>
        <end position="416"/>
    </location>
</feature>
<feature type="repeat" description="ANK" evidence="12">
    <location>
        <begin position="87"/>
        <end position="119"/>
    </location>
</feature>
<evidence type="ECO:0000256" key="11">
    <source>
        <dbReference type="ARBA" id="ARBA00048048"/>
    </source>
</evidence>
<dbReference type="InterPro" id="IPR001594">
    <property type="entry name" value="Palmitoyltrfase_DHHC"/>
</dbReference>
<dbReference type="PROSITE" id="PS50216">
    <property type="entry name" value="DHHC"/>
    <property type="match status" value="1"/>
</dbReference>
<evidence type="ECO:0000256" key="13">
    <source>
        <dbReference type="RuleBase" id="RU079119"/>
    </source>
</evidence>
<dbReference type="PROSITE" id="PS50088">
    <property type="entry name" value="ANK_REPEAT"/>
    <property type="match status" value="5"/>
</dbReference>
<sequence length="742" mass="82705">MSADQSSPSLQANASNKPSPPFSNGKASVAPPGVTVDERVELKDMLPTAPTLPVEEDIMQLARIGELGAMQRLIDGGKFSVNFTDEEGITPLHWAAINCQYVVCKYLIETGADVNAKGGESIATPAMWAAQRGHYYIVNLLLQNGADPLLTDVQGYNILHLATFDGNVFLLVLLLHHNISVDIPDPHGHTSLMWAAYKGFPACVDLFLRWGANVYATDETGFTALHWALVKGSHGCIQKLIEYGSDRFAETTTNKTPAITADEMKTTYIWHKALSDCGYDDEGNPKSMTIPLGYLVKEKKSFAVKFFFMWPFLMIWCVVAILSHMVVYAAIPIALVAVYGMHWVAQEVLQWAPNDMKSMHRTPFLAGIFAGTLFLVGIRWLTAILPATLLSHPILNFIFAVCLGLCGYFYFCSMLFDPGFVPKLGGVSQQKAVIDELFDQWIFDDRNFCVQCMVRMPLRGKHCKRCGRCIAKHDHHCPWIYNCVGVNNHRHFFFYILSLEVGLLVLIRLVLLYFGTLPEPSDLECNILSQSLCRILNSDPFTAILTVWVSLQLTWITMLLLVQLVQISRAQTTYENMYSQRLHNHSHKASEEITSTLAASAPSLEGAELSRGVMGLDSALPGQLHNANGHHGHSHREGWFSHWKKLLGLDTFVATAQDGLGSRNRSRHDRNPFSRGIITNCKDFCCDPAPVFGKRVTGAAMLGGEVVNYARMYERPSRMKLRTRHSDQSHGAYRSVSTDDTV</sequence>
<keyword evidence="8 13" id="KW-0472">Membrane</keyword>
<name>A0A9P8KV93_9PEZI</name>
<dbReference type="SUPFAM" id="SSF48403">
    <property type="entry name" value="Ankyrin repeat"/>
    <property type="match status" value="1"/>
</dbReference>
<feature type="transmembrane region" description="Helical" evidence="13">
    <location>
        <begin position="541"/>
        <end position="562"/>
    </location>
</feature>
<gene>
    <name evidence="16" type="ORF">FGG08_006178</name>
</gene>
<reference evidence="16" key="1">
    <citation type="submission" date="2021-03" db="EMBL/GenBank/DDBJ databases">
        <title>Comparative genomics and phylogenomic investigation of the class Geoglossomycetes provide insights into ecological specialization and systematics.</title>
        <authorList>
            <person name="Melie T."/>
            <person name="Pirro S."/>
            <person name="Miller A.N."/>
            <person name="Quandt A."/>
        </authorList>
    </citation>
    <scope>NUCLEOTIDE SEQUENCE</scope>
    <source>
        <strain evidence="16">GBOQ0MN5Z8</strain>
    </source>
</reference>
<keyword evidence="13" id="KW-0012">Acyltransferase</keyword>
<comment type="subcellular location">
    <subcellularLocation>
        <location evidence="2">Early endosome membrane</location>
        <topology evidence="2">Multi-pass membrane protein</topology>
    </subcellularLocation>
</comment>
<evidence type="ECO:0000313" key="17">
    <source>
        <dbReference type="Proteomes" id="UP000698800"/>
    </source>
</evidence>
<feature type="region of interest" description="Disordered" evidence="14">
    <location>
        <begin position="1"/>
        <end position="33"/>
    </location>
</feature>
<dbReference type="OrthoDB" id="6781668at2759"/>
<dbReference type="EMBL" id="JAGHQL010000168">
    <property type="protein sequence ID" value="KAH0537006.1"/>
    <property type="molecule type" value="Genomic_DNA"/>
</dbReference>
<keyword evidence="17" id="KW-1185">Reference proteome</keyword>
<evidence type="ECO:0000256" key="14">
    <source>
        <dbReference type="SAM" id="MobiDB-lite"/>
    </source>
</evidence>
<feature type="compositionally biased region" description="Polar residues" evidence="14">
    <location>
        <begin position="1"/>
        <end position="17"/>
    </location>
</feature>
<comment type="catalytic activity">
    <reaction evidence="11 13">
        <text>L-cysteinyl-[protein] + hexadecanoyl-CoA = S-hexadecanoyl-L-cysteinyl-[protein] + CoA</text>
        <dbReference type="Rhea" id="RHEA:36683"/>
        <dbReference type="Rhea" id="RHEA-COMP:10131"/>
        <dbReference type="Rhea" id="RHEA-COMP:11032"/>
        <dbReference type="ChEBI" id="CHEBI:29950"/>
        <dbReference type="ChEBI" id="CHEBI:57287"/>
        <dbReference type="ChEBI" id="CHEBI:57379"/>
        <dbReference type="ChEBI" id="CHEBI:74151"/>
        <dbReference type="EC" id="2.3.1.225"/>
    </reaction>
</comment>
<dbReference type="Pfam" id="PF01529">
    <property type="entry name" value="DHHC"/>
    <property type="match status" value="1"/>
</dbReference>
<dbReference type="AlphaFoldDB" id="A0A9P8KV93"/>
<dbReference type="GO" id="GO:0019706">
    <property type="term" value="F:protein-cysteine S-palmitoyltransferase activity"/>
    <property type="evidence" value="ECO:0007669"/>
    <property type="project" value="UniProtKB-EC"/>
</dbReference>
<dbReference type="Proteomes" id="UP000698800">
    <property type="component" value="Unassembled WGS sequence"/>
</dbReference>
<evidence type="ECO:0000256" key="1">
    <source>
        <dbReference type="ARBA" id="ARBA00002100"/>
    </source>
</evidence>
<feature type="transmembrane region" description="Helical" evidence="13">
    <location>
        <begin position="364"/>
        <end position="382"/>
    </location>
</feature>
<evidence type="ECO:0000256" key="6">
    <source>
        <dbReference type="ARBA" id="ARBA00022989"/>
    </source>
</evidence>
<feature type="transmembrane region" description="Helical" evidence="13">
    <location>
        <begin position="327"/>
        <end position="344"/>
    </location>
</feature>
<dbReference type="GO" id="GO:0031901">
    <property type="term" value="C:early endosome membrane"/>
    <property type="evidence" value="ECO:0007669"/>
    <property type="project" value="UniProtKB-SubCell"/>
</dbReference>
<feature type="repeat" description="ANK" evidence="12">
    <location>
        <begin position="154"/>
        <end position="186"/>
    </location>
</feature>
<evidence type="ECO:0000256" key="9">
    <source>
        <dbReference type="ARBA" id="ARBA00023139"/>
    </source>
</evidence>
<comment type="caution">
    <text evidence="16">The sequence shown here is derived from an EMBL/GenBank/DDBJ whole genome shotgun (WGS) entry which is preliminary data.</text>
</comment>
<evidence type="ECO:0000256" key="3">
    <source>
        <dbReference type="ARBA" id="ARBA00010104"/>
    </source>
</evidence>
<organism evidence="16 17">
    <name type="scientific">Glutinoglossum americanum</name>
    <dbReference type="NCBI Taxonomy" id="1670608"/>
    <lineage>
        <taxon>Eukaryota</taxon>
        <taxon>Fungi</taxon>
        <taxon>Dikarya</taxon>
        <taxon>Ascomycota</taxon>
        <taxon>Pezizomycotina</taxon>
        <taxon>Geoglossomycetes</taxon>
        <taxon>Geoglossales</taxon>
        <taxon>Geoglossaceae</taxon>
        <taxon>Glutinoglossum</taxon>
    </lineage>
</organism>
<evidence type="ECO:0000256" key="2">
    <source>
        <dbReference type="ARBA" id="ARBA00004520"/>
    </source>
</evidence>
<evidence type="ECO:0000256" key="12">
    <source>
        <dbReference type="PROSITE-ProRule" id="PRU00023"/>
    </source>
</evidence>
<keyword evidence="13" id="KW-0808">Transferase</keyword>
<feature type="region of interest" description="Disordered" evidence="14">
    <location>
        <begin position="720"/>
        <end position="742"/>
    </location>
</feature>
<dbReference type="Gene3D" id="1.25.40.20">
    <property type="entry name" value="Ankyrin repeat-containing domain"/>
    <property type="match status" value="1"/>
</dbReference>
<dbReference type="PANTHER" id="PTHR24161">
    <property type="entry name" value="ANK_REP_REGION DOMAIN-CONTAINING PROTEIN-RELATED"/>
    <property type="match status" value="1"/>
</dbReference>
<keyword evidence="7 12" id="KW-0040">ANK repeat</keyword>
<evidence type="ECO:0000256" key="5">
    <source>
        <dbReference type="ARBA" id="ARBA00022737"/>
    </source>
</evidence>
<keyword evidence="5" id="KW-0677">Repeat</keyword>
<feature type="repeat" description="ANK" evidence="12">
    <location>
        <begin position="187"/>
        <end position="219"/>
    </location>
</feature>
<dbReference type="Pfam" id="PF12796">
    <property type="entry name" value="Ank_2"/>
    <property type="match status" value="2"/>
</dbReference>
<comment type="function">
    <text evidence="1">Palmitoyltransferase specific for casein kinase 1.</text>
</comment>
<dbReference type="EC" id="2.3.1.225" evidence="13"/>
<keyword evidence="6 13" id="KW-1133">Transmembrane helix</keyword>
<feature type="transmembrane region" description="Helical" evidence="13">
    <location>
        <begin position="492"/>
        <end position="514"/>
    </location>
</feature>
<evidence type="ECO:0000259" key="15">
    <source>
        <dbReference type="Pfam" id="PF01529"/>
    </source>
</evidence>
<feature type="repeat" description="ANK" evidence="12">
    <location>
        <begin position="220"/>
        <end position="252"/>
    </location>
</feature>
<feature type="repeat" description="ANK" evidence="12">
    <location>
        <begin position="121"/>
        <end position="153"/>
    </location>
</feature>
<dbReference type="PROSITE" id="PS50297">
    <property type="entry name" value="ANK_REP_REGION"/>
    <property type="match status" value="3"/>
</dbReference>
<evidence type="ECO:0000256" key="8">
    <source>
        <dbReference type="ARBA" id="ARBA00023136"/>
    </source>
</evidence>
<keyword evidence="9" id="KW-0564">Palmitate</keyword>
<feature type="domain" description="Palmitoyltransferase DHHC" evidence="15">
    <location>
        <begin position="443"/>
        <end position="578"/>
    </location>
</feature>
<proteinExistence type="inferred from homology"/>
<evidence type="ECO:0000256" key="10">
    <source>
        <dbReference type="ARBA" id="ARBA00023288"/>
    </source>
</evidence>
<dbReference type="InterPro" id="IPR036770">
    <property type="entry name" value="Ankyrin_rpt-contain_sf"/>
</dbReference>
<evidence type="ECO:0000256" key="7">
    <source>
        <dbReference type="ARBA" id="ARBA00023043"/>
    </source>
</evidence>
<dbReference type="SMART" id="SM00248">
    <property type="entry name" value="ANK"/>
    <property type="match status" value="5"/>
</dbReference>
<evidence type="ECO:0000313" key="16">
    <source>
        <dbReference type="EMBL" id="KAH0537006.1"/>
    </source>
</evidence>
<dbReference type="InterPro" id="IPR002110">
    <property type="entry name" value="Ankyrin_rpt"/>
</dbReference>
<evidence type="ECO:0000256" key="4">
    <source>
        <dbReference type="ARBA" id="ARBA00022692"/>
    </source>
</evidence>
<comment type="similarity">
    <text evidence="3">Belongs to the DHHC palmitoyltransferase family. AKR/ZDHHC17 subfamily.</text>
</comment>
<dbReference type="PANTHER" id="PTHR24161:SF85">
    <property type="entry name" value="PALMITOYLTRANSFERASE HIP14"/>
    <property type="match status" value="1"/>
</dbReference>
<protein>
    <recommendedName>
        <fullName evidence="13">Palmitoyltransferase</fullName>
        <ecNumber evidence="13">2.3.1.225</ecNumber>
    </recommendedName>
</protein>
<keyword evidence="10" id="KW-0449">Lipoprotein</keyword>
<accession>A0A9P8KV93</accession>
<comment type="domain">
    <text evidence="13">The DHHC domain is required for palmitoyltransferase activity.</text>
</comment>